<evidence type="ECO:0000313" key="4">
    <source>
        <dbReference type="Proteomes" id="UP000245449"/>
    </source>
</evidence>
<dbReference type="Proteomes" id="UP000245449">
    <property type="component" value="Unassembled WGS sequence"/>
</dbReference>
<feature type="domain" description="Secretion system C-terminal sorting" evidence="2">
    <location>
        <begin position="25"/>
        <end position="98"/>
    </location>
</feature>
<dbReference type="NCBIfam" id="TIGR04183">
    <property type="entry name" value="Por_Secre_tail"/>
    <property type="match status" value="1"/>
</dbReference>
<proteinExistence type="predicted"/>
<dbReference type="InterPro" id="IPR026444">
    <property type="entry name" value="Secre_tail"/>
</dbReference>
<reference evidence="3 4" key="1">
    <citation type="submission" date="2018-04" db="EMBL/GenBank/DDBJ databases">
        <title>Flavobacterium sp. nov., isolated from glacier ice.</title>
        <authorList>
            <person name="Liu Q."/>
            <person name="Xin Y.-H."/>
        </authorList>
    </citation>
    <scope>NUCLEOTIDE SEQUENCE [LARGE SCALE GENOMIC DNA]</scope>
    <source>
        <strain evidence="3 4">RB1R5</strain>
    </source>
</reference>
<accession>A0A2U1JG27</accession>
<dbReference type="OrthoDB" id="9779968at2"/>
<evidence type="ECO:0000256" key="1">
    <source>
        <dbReference type="ARBA" id="ARBA00022729"/>
    </source>
</evidence>
<dbReference type="EMBL" id="QCZI01000023">
    <property type="protein sequence ID" value="PWA03985.1"/>
    <property type="molecule type" value="Genomic_DNA"/>
</dbReference>
<organism evidence="3 4">
    <name type="scientific">Flavobacterium psychrotolerans</name>
    <dbReference type="NCBI Taxonomy" id="2169410"/>
    <lineage>
        <taxon>Bacteria</taxon>
        <taxon>Pseudomonadati</taxon>
        <taxon>Bacteroidota</taxon>
        <taxon>Flavobacteriia</taxon>
        <taxon>Flavobacteriales</taxon>
        <taxon>Flavobacteriaceae</taxon>
        <taxon>Flavobacterium</taxon>
    </lineage>
</organism>
<keyword evidence="4" id="KW-1185">Reference proteome</keyword>
<dbReference type="AlphaFoldDB" id="A0A2U1JG27"/>
<evidence type="ECO:0000259" key="2">
    <source>
        <dbReference type="Pfam" id="PF18962"/>
    </source>
</evidence>
<protein>
    <recommendedName>
        <fullName evidence="2">Secretion system C-terminal sorting domain-containing protein</fullName>
    </recommendedName>
</protein>
<sequence>MGSACKAHTEDLSNNTFIQGHVNFYPNPTFSKINIDLGNQSNFIGSKIKVTNILGQEIYNSMISQQIIEIPLSSIATRGLYFISLINGENKVITTKKIFLN</sequence>
<keyword evidence="1" id="KW-0732">Signal</keyword>
<name>A0A2U1JG27_9FLAO</name>
<dbReference type="Pfam" id="PF18962">
    <property type="entry name" value="Por_Secre_tail"/>
    <property type="match status" value="1"/>
</dbReference>
<comment type="caution">
    <text evidence="3">The sequence shown here is derived from an EMBL/GenBank/DDBJ whole genome shotgun (WGS) entry which is preliminary data.</text>
</comment>
<gene>
    <name evidence="3" type="ORF">DB895_13425</name>
</gene>
<evidence type="ECO:0000313" key="3">
    <source>
        <dbReference type="EMBL" id="PWA03985.1"/>
    </source>
</evidence>